<keyword evidence="10" id="KW-1185">Reference proteome</keyword>
<feature type="transmembrane region" description="Helical" evidence="8">
    <location>
        <begin position="412"/>
        <end position="434"/>
    </location>
</feature>
<dbReference type="STRING" id="573061.Clocel_1629"/>
<dbReference type="KEGG" id="ccb:Clocel_1629"/>
<dbReference type="PANTHER" id="PTHR43298">
    <property type="entry name" value="MULTIDRUG RESISTANCE PROTEIN NORM-RELATED"/>
    <property type="match status" value="1"/>
</dbReference>
<dbReference type="PIRSF" id="PIRSF038958">
    <property type="entry name" value="PG_synth_SpoVB"/>
    <property type="match status" value="1"/>
</dbReference>
<feature type="transmembrane region" description="Helical" evidence="8">
    <location>
        <begin position="323"/>
        <end position="341"/>
    </location>
</feature>
<evidence type="ECO:0000256" key="7">
    <source>
        <dbReference type="ARBA" id="ARBA00031636"/>
    </source>
</evidence>
<sequence length="502" mass="55998">MKKIDSFLKETLILSISNSAMGVFRFVFSIILTRKLGSEGLGLYALVMPVYDLFICLACGGLVASISRKGAEFHSQKRYKSLLKVVKVSITFELIWSTLIAITIFFSSSFIATYIIKDVRTALSIKLISPAIIFVALSAIYKSYFYSISKAVTPAYIDILEKLIRIFAILASIEILHLKDLTETVSAVYGAFMFGEFVSLLFLVVSYNNSKKKLPVEPNENIENSVQILFDVLIVMAPLLINTLLSSILGTASTLIVPRRLVASGVSYSEALTLIGEFTGMAYTITMFPAIIIMSMATLLVPELSKEIANKNYFRLERRIVQSLKLSFFLGIATIVVGSLIPKELGDIFYSKPHIAPYIKFAAFTAPLMYLSSTTFGLLSGLGRQKEILRNSLIMSVVEIICLYIFTRIPFINIYGYGIAVFVTTALAYILNIIEIKKVVYLKISYVNVFIYCLIGLLTFLIFGIFNNIVPPLPYNIKVICIIAGTFLSYFYLSKKSTQYLS</sequence>
<dbReference type="PANTHER" id="PTHR43298:SF2">
    <property type="entry name" value="FMN_FAD EXPORTER YEEO-RELATED"/>
    <property type="match status" value="1"/>
</dbReference>
<dbReference type="GO" id="GO:0005886">
    <property type="term" value="C:plasma membrane"/>
    <property type="evidence" value="ECO:0007669"/>
    <property type="project" value="TreeGrafter"/>
</dbReference>
<dbReference type="AlphaFoldDB" id="D9SX14"/>
<feature type="transmembrane region" description="Helical" evidence="8">
    <location>
        <begin position="43"/>
        <end position="67"/>
    </location>
</feature>
<evidence type="ECO:0000256" key="6">
    <source>
        <dbReference type="ARBA" id="ARBA00023136"/>
    </source>
</evidence>
<dbReference type="Proteomes" id="UP000002730">
    <property type="component" value="Chromosome"/>
</dbReference>
<dbReference type="Pfam" id="PF01943">
    <property type="entry name" value="Polysacc_synt"/>
    <property type="match status" value="1"/>
</dbReference>
<evidence type="ECO:0000256" key="8">
    <source>
        <dbReference type="SAM" id="Phobius"/>
    </source>
</evidence>
<evidence type="ECO:0000313" key="9">
    <source>
        <dbReference type="EMBL" id="ADL51375.1"/>
    </source>
</evidence>
<keyword evidence="3" id="KW-0813">Transport</keyword>
<dbReference type="NCBIfam" id="TIGR02900">
    <property type="entry name" value="spore_V_B"/>
    <property type="match status" value="1"/>
</dbReference>
<dbReference type="InterPro" id="IPR014249">
    <property type="entry name" value="Spore_V_B"/>
</dbReference>
<feature type="transmembrane region" description="Helical" evidence="8">
    <location>
        <begin position="278"/>
        <end position="302"/>
    </location>
</feature>
<feature type="transmembrane region" description="Helical" evidence="8">
    <location>
        <begin position="12"/>
        <end position="31"/>
    </location>
</feature>
<feature type="transmembrane region" description="Helical" evidence="8">
    <location>
        <begin position="446"/>
        <end position="469"/>
    </location>
</feature>
<gene>
    <name evidence="9" type="ordered locus">Clocel_1629</name>
</gene>
<evidence type="ECO:0000256" key="5">
    <source>
        <dbReference type="ARBA" id="ARBA00022989"/>
    </source>
</evidence>
<feature type="transmembrane region" description="Helical" evidence="8">
    <location>
        <begin position="388"/>
        <end position="406"/>
    </location>
</feature>
<evidence type="ECO:0000256" key="2">
    <source>
        <dbReference type="ARBA" id="ARBA00010199"/>
    </source>
</evidence>
<dbReference type="InterPro" id="IPR002797">
    <property type="entry name" value="Polysacc_synth"/>
</dbReference>
<dbReference type="OrthoDB" id="9775950at2"/>
<evidence type="ECO:0000256" key="3">
    <source>
        <dbReference type="ARBA" id="ARBA00022448"/>
    </source>
</evidence>
<evidence type="ECO:0000313" key="10">
    <source>
        <dbReference type="Proteomes" id="UP000002730"/>
    </source>
</evidence>
<comment type="subcellular location">
    <subcellularLocation>
        <location evidence="1">Membrane</location>
        <topology evidence="1">Multi-pass membrane protein</topology>
    </subcellularLocation>
</comment>
<evidence type="ECO:0000256" key="4">
    <source>
        <dbReference type="ARBA" id="ARBA00022692"/>
    </source>
</evidence>
<dbReference type="HOGENOM" id="CLU_022017_2_2_9"/>
<keyword evidence="4 8" id="KW-0812">Transmembrane</keyword>
<feature type="transmembrane region" description="Helical" evidence="8">
    <location>
        <begin position="88"/>
        <end position="116"/>
    </location>
</feature>
<feature type="transmembrane region" description="Helical" evidence="8">
    <location>
        <begin position="184"/>
        <end position="207"/>
    </location>
</feature>
<dbReference type="InterPro" id="IPR024923">
    <property type="entry name" value="PG_synth_SpoVB"/>
</dbReference>
<feature type="transmembrane region" description="Helical" evidence="8">
    <location>
        <begin position="122"/>
        <end position="141"/>
    </location>
</feature>
<reference evidence="9 10" key="1">
    <citation type="submission" date="2010-08" db="EMBL/GenBank/DDBJ databases">
        <title>Complete sequence of Clostridium cellulovorans 743B.</title>
        <authorList>
            <consortium name="US DOE Joint Genome Institute"/>
            <person name="Lucas S."/>
            <person name="Copeland A."/>
            <person name="Lapidus A."/>
            <person name="Cheng J.-F."/>
            <person name="Bruce D."/>
            <person name="Goodwin L."/>
            <person name="Pitluck S."/>
            <person name="Chertkov O."/>
            <person name="Detter J.C."/>
            <person name="Han C."/>
            <person name="Tapia R."/>
            <person name="Land M."/>
            <person name="Hauser L."/>
            <person name="Chang Y.-J."/>
            <person name="Jeffries C."/>
            <person name="Kyrpides N."/>
            <person name="Ivanova N."/>
            <person name="Mikhailova N."/>
            <person name="Hemme C.L."/>
            <person name="Woyke T."/>
        </authorList>
    </citation>
    <scope>NUCLEOTIDE SEQUENCE [LARGE SCALE GENOMIC DNA]</scope>
    <source>
        <strain evidence="10">ATCC 35296 / DSM 3052 / OCM 3 / 743B</strain>
    </source>
</reference>
<feature type="transmembrane region" description="Helical" evidence="8">
    <location>
        <begin position="475"/>
        <end position="493"/>
    </location>
</feature>
<feature type="transmembrane region" description="Helical" evidence="8">
    <location>
        <begin position="361"/>
        <end position="381"/>
    </location>
</feature>
<keyword evidence="6 8" id="KW-0472">Membrane</keyword>
<protein>
    <recommendedName>
        <fullName evidence="7">Multidrug-efflux transporter</fullName>
    </recommendedName>
</protein>
<keyword evidence="5 8" id="KW-1133">Transmembrane helix</keyword>
<proteinExistence type="inferred from homology"/>
<accession>D9SX14</accession>
<name>D9SX14_CLOC7</name>
<dbReference type="eggNOG" id="COG2244">
    <property type="taxonomic scope" value="Bacteria"/>
</dbReference>
<comment type="similarity">
    <text evidence="2">Belongs to the multi antimicrobial extrusion (MATE) (TC 2.A.66.1) family.</text>
</comment>
<dbReference type="EMBL" id="CP002160">
    <property type="protein sequence ID" value="ADL51375.1"/>
    <property type="molecule type" value="Genomic_DNA"/>
</dbReference>
<feature type="transmembrane region" description="Helical" evidence="8">
    <location>
        <begin position="228"/>
        <end position="258"/>
    </location>
</feature>
<evidence type="ECO:0000256" key="1">
    <source>
        <dbReference type="ARBA" id="ARBA00004141"/>
    </source>
</evidence>
<dbReference type="InterPro" id="IPR050222">
    <property type="entry name" value="MATE_MdtK"/>
</dbReference>
<organism evidence="9 10">
    <name type="scientific">Clostridium cellulovorans (strain ATCC 35296 / DSM 3052 / OCM 3 / 743B)</name>
    <dbReference type="NCBI Taxonomy" id="573061"/>
    <lineage>
        <taxon>Bacteria</taxon>
        <taxon>Bacillati</taxon>
        <taxon>Bacillota</taxon>
        <taxon>Clostridia</taxon>
        <taxon>Eubacteriales</taxon>
        <taxon>Clostridiaceae</taxon>
        <taxon>Clostridium</taxon>
    </lineage>
</organism>
<dbReference type="RefSeq" id="WP_010077415.1">
    <property type="nucleotide sequence ID" value="NC_014393.1"/>
</dbReference>